<dbReference type="STRING" id="926566.Terro_1479"/>
<dbReference type="InterPro" id="IPR029060">
    <property type="entry name" value="PIN-like_dom_sf"/>
</dbReference>
<dbReference type="HOGENOM" id="CLU_116617_2_0_0"/>
<dbReference type="SUPFAM" id="SSF88723">
    <property type="entry name" value="PIN domain-like"/>
    <property type="match status" value="1"/>
</dbReference>
<reference evidence="2 3" key="1">
    <citation type="submission" date="2012-06" db="EMBL/GenBank/DDBJ databases">
        <title>Complete genome of Terriglobus roseus DSM 18391.</title>
        <authorList>
            <consortium name="US DOE Joint Genome Institute (JGI-PGF)"/>
            <person name="Lucas S."/>
            <person name="Copeland A."/>
            <person name="Lapidus A."/>
            <person name="Glavina del Rio T."/>
            <person name="Dalin E."/>
            <person name="Tice H."/>
            <person name="Bruce D."/>
            <person name="Goodwin L."/>
            <person name="Pitluck S."/>
            <person name="Peters L."/>
            <person name="Mikhailova N."/>
            <person name="Munk A.C.C."/>
            <person name="Kyrpides N."/>
            <person name="Mavromatis K."/>
            <person name="Ivanova N."/>
            <person name="Brettin T."/>
            <person name="Detter J.C."/>
            <person name="Han C."/>
            <person name="Larimer F."/>
            <person name="Land M."/>
            <person name="Hauser L."/>
            <person name="Markowitz V."/>
            <person name="Cheng J.-F."/>
            <person name="Hugenholtz P."/>
            <person name="Woyke T."/>
            <person name="Wu D."/>
            <person name="Brambilla E."/>
            <person name="Klenk H.-P."/>
            <person name="Eisen J.A."/>
        </authorList>
    </citation>
    <scope>NUCLEOTIDE SEQUENCE [LARGE SCALE GENOMIC DNA]</scope>
    <source>
        <strain evidence="3">DSM 18391 / NRRL B-41598 / KBS 63</strain>
    </source>
</reference>
<dbReference type="AlphaFoldDB" id="I3ZEW8"/>
<dbReference type="PANTHER" id="PTHR34610:SF3">
    <property type="entry name" value="SSL7007 PROTEIN"/>
    <property type="match status" value="1"/>
</dbReference>
<dbReference type="InterPro" id="IPR002850">
    <property type="entry name" value="PIN_toxin-like"/>
</dbReference>
<evidence type="ECO:0000313" key="3">
    <source>
        <dbReference type="Proteomes" id="UP000006056"/>
    </source>
</evidence>
<feature type="domain" description="PIN" evidence="1">
    <location>
        <begin position="5"/>
        <end position="114"/>
    </location>
</feature>
<sequence length="145" mass="16253">MIPSRIVLDTSVLVAAHRSRNGASSMLLRACIAGEFRMVATATLFFEYEEVLSRPEHGIPHEFLETMLKDLAAIIEPTRIDYQWKPQLADPDDELVLEAATNGHAQAIVTHNVRDFAAVPKQFTIAVLTPGDIIKLRRSHPWQPK</sequence>
<dbReference type="OrthoDB" id="5243920at2"/>
<accession>I3ZEW8</accession>
<dbReference type="Proteomes" id="UP000006056">
    <property type="component" value="Chromosome"/>
</dbReference>
<organism evidence="2 3">
    <name type="scientific">Terriglobus roseus (strain DSM 18391 / NRRL B-41598 / KBS 63)</name>
    <dbReference type="NCBI Taxonomy" id="926566"/>
    <lineage>
        <taxon>Bacteria</taxon>
        <taxon>Pseudomonadati</taxon>
        <taxon>Acidobacteriota</taxon>
        <taxon>Terriglobia</taxon>
        <taxon>Terriglobales</taxon>
        <taxon>Acidobacteriaceae</taxon>
        <taxon>Terriglobus</taxon>
    </lineage>
</organism>
<evidence type="ECO:0000259" key="1">
    <source>
        <dbReference type="Pfam" id="PF13470"/>
    </source>
</evidence>
<evidence type="ECO:0000313" key="2">
    <source>
        <dbReference type="EMBL" id="AFL87786.1"/>
    </source>
</evidence>
<dbReference type="PANTHER" id="PTHR34610">
    <property type="entry name" value="SSL7007 PROTEIN"/>
    <property type="match status" value="1"/>
</dbReference>
<proteinExistence type="predicted"/>
<dbReference type="EMBL" id="CP003379">
    <property type="protein sequence ID" value="AFL87786.1"/>
    <property type="molecule type" value="Genomic_DNA"/>
</dbReference>
<gene>
    <name evidence="2" type="ordered locus">Terro_1479</name>
</gene>
<dbReference type="Pfam" id="PF13470">
    <property type="entry name" value="PIN_3"/>
    <property type="match status" value="1"/>
</dbReference>
<name>I3ZEW8_TERRK</name>
<dbReference type="KEGG" id="trs:Terro_1479"/>
<dbReference type="RefSeq" id="WP_014785355.1">
    <property type="nucleotide sequence ID" value="NC_018014.1"/>
</dbReference>
<protein>
    <submittedName>
        <fullName evidence="2">Putative toxin-antitoxin system toxin component, PIN family</fullName>
    </submittedName>
</protein>
<dbReference type="eggNOG" id="COG1569">
    <property type="taxonomic scope" value="Bacteria"/>
</dbReference>
<dbReference type="InterPro" id="IPR002716">
    <property type="entry name" value="PIN_dom"/>
</dbReference>
<keyword evidence="3" id="KW-1185">Reference proteome</keyword>
<dbReference type="NCBIfam" id="TIGR00305">
    <property type="entry name" value="putative toxin-antitoxin system toxin component, PIN family"/>
    <property type="match status" value="1"/>
</dbReference>